<dbReference type="RefSeq" id="WP_234865563.1">
    <property type="nucleotide sequence ID" value="NZ_JAKEVY010000002.1"/>
</dbReference>
<comment type="caution">
    <text evidence="1">The sequence shown here is derived from an EMBL/GenBank/DDBJ whole genome shotgun (WGS) entry which is preliminary data.</text>
</comment>
<evidence type="ECO:0000313" key="2">
    <source>
        <dbReference type="Proteomes" id="UP001200145"/>
    </source>
</evidence>
<protein>
    <recommendedName>
        <fullName evidence="3">Glycosyl transferase family 1</fullName>
    </recommendedName>
</protein>
<dbReference type="Proteomes" id="UP001200145">
    <property type="component" value="Unassembled WGS sequence"/>
</dbReference>
<organism evidence="1 2">
    <name type="scientific">Flavihumibacter fluminis</name>
    <dbReference type="NCBI Taxonomy" id="2909236"/>
    <lineage>
        <taxon>Bacteria</taxon>
        <taxon>Pseudomonadati</taxon>
        <taxon>Bacteroidota</taxon>
        <taxon>Chitinophagia</taxon>
        <taxon>Chitinophagales</taxon>
        <taxon>Chitinophagaceae</taxon>
        <taxon>Flavihumibacter</taxon>
    </lineage>
</organism>
<proteinExistence type="predicted"/>
<evidence type="ECO:0000313" key="1">
    <source>
        <dbReference type="EMBL" id="MCF1714667.1"/>
    </source>
</evidence>
<dbReference type="SUPFAM" id="SSF53756">
    <property type="entry name" value="UDP-Glycosyltransferase/glycogen phosphorylase"/>
    <property type="match status" value="1"/>
</dbReference>
<accession>A0ABS9BHW2</accession>
<dbReference type="Gene3D" id="3.40.50.2000">
    <property type="entry name" value="Glycogen Phosphorylase B"/>
    <property type="match status" value="1"/>
</dbReference>
<evidence type="ECO:0008006" key="3">
    <source>
        <dbReference type="Google" id="ProtNLM"/>
    </source>
</evidence>
<sequence>MTIAFIHRGTAILPEITAYRNYFEALGYRTIECHPAEVVSLKPEIEWHFLGMHWRRRNPAALVIHEYASLSAAPFASFKNWLKKALNTKPDFRIFLNDYTRAGLNFQDQVPWGIRSTIYIPGKNAAIQQKKYDFVYAGTLEKSREPEKWLTWFAPGGPLEKRSLLVLAPRRAELENEYAFPWIQFHDPVPPSEVNEYLQTARFGINYQPDCPPFNQQPSSKLLAYAAAGIPIISTDYQWVREFVKSYGGAFYLIDTNDPRIDFKAIESFAFEVPYLNEWTIEFQLERSGILSFLKKTGFYPGVIKSEI</sequence>
<gene>
    <name evidence="1" type="ORF">L0U88_08525</name>
</gene>
<reference evidence="1 2" key="1">
    <citation type="submission" date="2022-01" db="EMBL/GenBank/DDBJ databases">
        <title>Flavihumibacter sp. nov., isolated from sediment of a river.</title>
        <authorList>
            <person name="Liu H."/>
        </authorList>
    </citation>
    <scope>NUCLEOTIDE SEQUENCE [LARGE SCALE GENOMIC DNA]</scope>
    <source>
        <strain evidence="1 2">RY-1</strain>
    </source>
</reference>
<keyword evidence="2" id="KW-1185">Reference proteome</keyword>
<dbReference type="EMBL" id="JAKEVY010000002">
    <property type="protein sequence ID" value="MCF1714667.1"/>
    <property type="molecule type" value="Genomic_DNA"/>
</dbReference>
<name>A0ABS9BHW2_9BACT</name>